<keyword evidence="2" id="KW-1185">Reference proteome</keyword>
<comment type="caution">
    <text evidence="1">The sequence shown here is derived from an EMBL/GenBank/DDBJ whole genome shotgun (WGS) entry which is preliminary data.</text>
</comment>
<evidence type="ECO:0000313" key="2">
    <source>
        <dbReference type="Proteomes" id="UP001346149"/>
    </source>
</evidence>
<sequence>MRDIMSCKGIGFDMGCDLAKDVVESLANASDSSRSLIDASDMFVLFIEIARLYGAIGYHRMAAFYSRGC</sequence>
<proteinExistence type="predicted"/>
<protein>
    <submittedName>
        <fullName evidence="1">Uncharacterized protein</fullName>
    </submittedName>
</protein>
<accession>A0AAN7R2D4</accession>
<gene>
    <name evidence="1" type="ORF">SAY86_007662</name>
</gene>
<reference evidence="1 2" key="1">
    <citation type="journal article" date="2023" name="Hortic Res">
        <title>Pangenome of water caltrop reveals structural variations and asymmetric subgenome divergence after allopolyploidization.</title>
        <authorList>
            <person name="Zhang X."/>
            <person name="Chen Y."/>
            <person name="Wang L."/>
            <person name="Yuan Y."/>
            <person name="Fang M."/>
            <person name="Shi L."/>
            <person name="Lu R."/>
            <person name="Comes H.P."/>
            <person name="Ma Y."/>
            <person name="Chen Y."/>
            <person name="Huang G."/>
            <person name="Zhou Y."/>
            <person name="Zheng Z."/>
            <person name="Qiu Y."/>
        </authorList>
    </citation>
    <scope>NUCLEOTIDE SEQUENCE [LARGE SCALE GENOMIC DNA]</scope>
    <source>
        <strain evidence="1">F231</strain>
    </source>
</reference>
<dbReference type="AlphaFoldDB" id="A0AAN7R2D4"/>
<evidence type="ECO:0000313" key="1">
    <source>
        <dbReference type="EMBL" id="KAK4783288.1"/>
    </source>
</evidence>
<dbReference type="EMBL" id="JAXQNO010000015">
    <property type="protein sequence ID" value="KAK4783288.1"/>
    <property type="molecule type" value="Genomic_DNA"/>
</dbReference>
<name>A0AAN7R2D4_TRANT</name>
<organism evidence="1 2">
    <name type="scientific">Trapa natans</name>
    <name type="common">Water chestnut</name>
    <dbReference type="NCBI Taxonomy" id="22666"/>
    <lineage>
        <taxon>Eukaryota</taxon>
        <taxon>Viridiplantae</taxon>
        <taxon>Streptophyta</taxon>
        <taxon>Embryophyta</taxon>
        <taxon>Tracheophyta</taxon>
        <taxon>Spermatophyta</taxon>
        <taxon>Magnoliopsida</taxon>
        <taxon>eudicotyledons</taxon>
        <taxon>Gunneridae</taxon>
        <taxon>Pentapetalae</taxon>
        <taxon>rosids</taxon>
        <taxon>malvids</taxon>
        <taxon>Myrtales</taxon>
        <taxon>Lythraceae</taxon>
        <taxon>Trapa</taxon>
    </lineage>
</organism>
<dbReference type="Proteomes" id="UP001346149">
    <property type="component" value="Unassembled WGS sequence"/>
</dbReference>